<feature type="compositionally biased region" description="Polar residues" evidence="1">
    <location>
        <begin position="195"/>
        <end position="215"/>
    </location>
</feature>
<dbReference type="AlphaFoldDB" id="A0A0S2M2Q4"/>
<dbReference type="RefSeq" id="WP_062292193.1">
    <property type="nucleotide sequence ID" value="NZ_CP013200.1"/>
</dbReference>
<reference evidence="2 3" key="2">
    <citation type="journal article" date="2016" name="J. Biotechnol.">
        <title>Complete genome sequence of Arthrobacter alpinus ERGS4:06, a yellow pigmented bacterium tolerant to cold and radiations isolated from Sikkim Himalaya.</title>
        <authorList>
            <person name="Kumar R."/>
            <person name="Singh D."/>
            <person name="Swarnkar M.K."/>
            <person name="Singh A.K."/>
            <person name="Kumar S."/>
        </authorList>
    </citation>
    <scope>NUCLEOTIDE SEQUENCE [LARGE SCALE GENOMIC DNA]</scope>
    <source>
        <strain evidence="2 3">ERGS4:06</strain>
    </source>
</reference>
<evidence type="ECO:0000313" key="2">
    <source>
        <dbReference type="EMBL" id="ALO68074.1"/>
    </source>
</evidence>
<dbReference type="Proteomes" id="UP000059574">
    <property type="component" value="Chromosome"/>
</dbReference>
<gene>
    <name evidence="2" type="ORF">AS189_18245</name>
</gene>
<dbReference type="EMBL" id="CP013200">
    <property type="protein sequence ID" value="ALO68074.1"/>
    <property type="molecule type" value="Genomic_DNA"/>
</dbReference>
<name>A0A0S2M2Q4_9MICC</name>
<organism evidence="2 3">
    <name type="scientific">Arthrobacter alpinus</name>
    <dbReference type="NCBI Taxonomy" id="656366"/>
    <lineage>
        <taxon>Bacteria</taxon>
        <taxon>Bacillati</taxon>
        <taxon>Actinomycetota</taxon>
        <taxon>Actinomycetes</taxon>
        <taxon>Micrococcales</taxon>
        <taxon>Micrococcaceae</taxon>
        <taxon>Arthrobacter</taxon>
    </lineage>
</organism>
<sequence>MNTLIQKFFALFSARKPLPAEANEPRIALSGMPLASPEYLREFAHRIGLEVDDLSPAEQTELKARLDRSMDFREENYAFLYHEVYQLGHGYSLEDATLVSAQVNEIAANSAARAFLDYRENAVAAEALMAAGSLLKEEGDFAAAERLFMLADARRHRSSLLEANLAGTATTDSRDAEPEQAKTEALTIVAIEADNATNGATNGEEQAPETENSGLQGLMRPPATEKKIAK</sequence>
<reference evidence="3" key="1">
    <citation type="submission" date="2015-11" db="EMBL/GenBank/DDBJ databases">
        <authorList>
            <person name="Kumar R."/>
            <person name="Singh D."/>
            <person name="Swarnkar M.K."/>
            <person name="Singh A.K."/>
            <person name="Kumar S."/>
        </authorList>
    </citation>
    <scope>NUCLEOTIDE SEQUENCE [LARGE SCALE GENOMIC DNA]</scope>
    <source>
        <strain evidence="3">ERGS4:06</strain>
    </source>
</reference>
<protein>
    <submittedName>
        <fullName evidence="2">Uncharacterized protein</fullName>
    </submittedName>
</protein>
<proteinExistence type="predicted"/>
<evidence type="ECO:0000313" key="3">
    <source>
        <dbReference type="Proteomes" id="UP000059574"/>
    </source>
</evidence>
<evidence type="ECO:0000256" key="1">
    <source>
        <dbReference type="SAM" id="MobiDB-lite"/>
    </source>
</evidence>
<accession>A0A0S2M2Q4</accession>
<dbReference type="OrthoDB" id="4944264at2"/>
<feature type="region of interest" description="Disordered" evidence="1">
    <location>
        <begin position="193"/>
        <end position="230"/>
    </location>
</feature>